<gene>
    <name evidence="2" type="ORF">H5410_011595</name>
</gene>
<comment type="caution">
    <text evidence="2">The sequence shown here is derived from an EMBL/GenBank/DDBJ whole genome shotgun (WGS) entry which is preliminary data.</text>
</comment>
<proteinExistence type="predicted"/>
<dbReference type="AlphaFoldDB" id="A0A9J6APX7"/>
<feature type="region of interest" description="Disordered" evidence="1">
    <location>
        <begin position="1"/>
        <end position="21"/>
    </location>
</feature>
<reference evidence="2 3" key="1">
    <citation type="submission" date="2020-09" db="EMBL/GenBank/DDBJ databases">
        <title>De no assembly of potato wild relative species, Solanum commersonii.</title>
        <authorList>
            <person name="Cho K."/>
        </authorList>
    </citation>
    <scope>NUCLEOTIDE SEQUENCE [LARGE SCALE GENOMIC DNA]</scope>
    <source>
        <strain evidence="2">LZ3.2</strain>
        <tissue evidence="2">Leaf</tissue>
    </source>
</reference>
<sequence length="73" mass="8059">MKNALASVKADSPCPRWNQQSLLPENKVPSVGSELIACRVSTNTSELSISLGKGLTYKQLNYADSRYLALFRK</sequence>
<protein>
    <submittedName>
        <fullName evidence="2">Uncharacterized protein</fullName>
    </submittedName>
</protein>
<evidence type="ECO:0000313" key="3">
    <source>
        <dbReference type="Proteomes" id="UP000824120"/>
    </source>
</evidence>
<evidence type="ECO:0000313" key="2">
    <source>
        <dbReference type="EMBL" id="KAG5626377.1"/>
    </source>
</evidence>
<accession>A0A9J6APX7</accession>
<organism evidence="2 3">
    <name type="scientific">Solanum commersonii</name>
    <name type="common">Commerson's wild potato</name>
    <name type="synonym">Commerson's nightshade</name>
    <dbReference type="NCBI Taxonomy" id="4109"/>
    <lineage>
        <taxon>Eukaryota</taxon>
        <taxon>Viridiplantae</taxon>
        <taxon>Streptophyta</taxon>
        <taxon>Embryophyta</taxon>
        <taxon>Tracheophyta</taxon>
        <taxon>Spermatophyta</taxon>
        <taxon>Magnoliopsida</taxon>
        <taxon>eudicotyledons</taxon>
        <taxon>Gunneridae</taxon>
        <taxon>Pentapetalae</taxon>
        <taxon>asterids</taxon>
        <taxon>lamiids</taxon>
        <taxon>Solanales</taxon>
        <taxon>Solanaceae</taxon>
        <taxon>Solanoideae</taxon>
        <taxon>Solaneae</taxon>
        <taxon>Solanum</taxon>
    </lineage>
</organism>
<keyword evidence="3" id="KW-1185">Reference proteome</keyword>
<dbReference type="Proteomes" id="UP000824120">
    <property type="component" value="Chromosome 2"/>
</dbReference>
<evidence type="ECO:0000256" key="1">
    <source>
        <dbReference type="SAM" id="MobiDB-lite"/>
    </source>
</evidence>
<name>A0A9J6APX7_SOLCO</name>
<dbReference type="EMBL" id="JACXVP010000002">
    <property type="protein sequence ID" value="KAG5626377.1"/>
    <property type="molecule type" value="Genomic_DNA"/>
</dbReference>
<feature type="non-terminal residue" evidence="2">
    <location>
        <position position="73"/>
    </location>
</feature>